<evidence type="ECO:0000313" key="6">
    <source>
        <dbReference type="Proteomes" id="UP000037510"/>
    </source>
</evidence>
<dbReference type="Pfam" id="PF04500">
    <property type="entry name" value="FLYWCH"/>
    <property type="match status" value="1"/>
</dbReference>
<comment type="caution">
    <text evidence="5">The sequence shown here is derived from an EMBL/GenBank/DDBJ whole genome shotgun (WGS) entry which is preliminary data.</text>
</comment>
<dbReference type="GO" id="GO:0008270">
    <property type="term" value="F:zinc ion binding"/>
    <property type="evidence" value="ECO:0007669"/>
    <property type="project" value="UniProtKB-KW"/>
</dbReference>
<keyword evidence="2" id="KW-0863">Zinc-finger</keyword>
<dbReference type="InterPro" id="IPR007588">
    <property type="entry name" value="Znf_FLYWCH"/>
</dbReference>
<evidence type="ECO:0000256" key="1">
    <source>
        <dbReference type="ARBA" id="ARBA00022723"/>
    </source>
</evidence>
<feature type="domain" description="FLYWCH-type" evidence="4">
    <location>
        <begin position="72"/>
        <end position="133"/>
    </location>
</feature>
<reference evidence="5 6" key="1">
    <citation type="journal article" date="2015" name="Genome Biol. Evol.">
        <title>The genome of winter moth (Operophtera brumata) provides a genomic perspective on sexual dimorphism and phenology.</title>
        <authorList>
            <person name="Derks M.F."/>
            <person name="Smit S."/>
            <person name="Salis L."/>
            <person name="Schijlen E."/>
            <person name="Bossers A."/>
            <person name="Mateman C."/>
            <person name="Pijl A.S."/>
            <person name="de Ridder D."/>
            <person name="Groenen M.A."/>
            <person name="Visser M.E."/>
            <person name="Megens H.J."/>
        </authorList>
    </citation>
    <scope>NUCLEOTIDE SEQUENCE [LARGE SCALE GENOMIC DNA]</scope>
    <source>
        <strain evidence="5">WM2013NL</strain>
        <tissue evidence="5">Head and thorax</tissue>
    </source>
</reference>
<proteinExistence type="predicted"/>
<keyword evidence="6" id="KW-1185">Reference proteome</keyword>
<evidence type="ECO:0000256" key="2">
    <source>
        <dbReference type="ARBA" id="ARBA00022771"/>
    </source>
</evidence>
<sequence>MGYRFRKTKVMGDITYWKCSTHKCHAVIHTFTQTKYGTSAIRISGYTFVKQRKMGSNTRWRCSLEKTSHPQFILTQQGKPAISISGYRYVKQVKMGPKIRWSCAKKTSRGCYAYLHTLDDTKSITITKHNNNHSH</sequence>
<protein>
    <recommendedName>
        <fullName evidence="4">FLYWCH-type domain-containing protein</fullName>
    </recommendedName>
</protein>
<name>A0A0L7L4K2_OPEBR</name>
<gene>
    <name evidence="5" type="ORF">OBRU01_15716</name>
</gene>
<evidence type="ECO:0000313" key="5">
    <source>
        <dbReference type="EMBL" id="KOB70194.1"/>
    </source>
</evidence>
<dbReference type="Proteomes" id="UP000037510">
    <property type="component" value="Unassembled WGS sequence"/>
</dbReference>
<dbReference type="Gene3D" id="2.20.25.240">
    <property type="match status" value="2"/>
</dbReference>
<dbReference type="STRING" id="104452.A0A0L7L4K2"/>
<keyword evidence="3" id="KW-0862">Zinc</keyword>
<dbReference type="AlphaFoldDB" id="A0A0L7L4K2"/>
<evidence type="ECO:0000259" key="4">
    <source>
        <dbReference type="Pfam" id="PF04500"/>
    </source>
</evidence>
<dbReference type="EMBL" id="JTDY01003076">
    <property type="protein sequence ID" value="KOB70194.1"/>
    <property type="molecule type" value="Genomic_DNA"/>
</dbReference>
<accession>A0A0L7L4K2</accession>
<keyword evidence="1" id="KW-0479">Metal-binding</keyword>
<evidence type="ECO:0000256" key="3">
    <source>
        <dbReference type="ARBA" id="ARBA00022833"/>
    </source>
</evidence>
<organism evidence="5 6">
    <name type="scientific">Operophtera brumata</name>
    <name type="common">Winter moth</name>
    <name type="synonym">Phalaena brumata</name>
    <dbReference type="NCBI Taxonomy" id="104452"/>
    <lineage>
        <taxon>Eukaryota</taxon>
        <taxon>Metazoa</taxon>
        <taxon>Ecdysozoa</taxon>
        <taxon>Arthropoda</taxon>
        <taxon>Hexapoda</taxon>
        <taxon>Insecta</taxon>
        <taxon>Pterygota</taxon>
        <taxon>Neoptera</taxon>
        <taxon>Endopterygota</taxon>
        <taxon>Lepidoptera</taxon>
        <taxon>Glossata</taxon>
        <taxon>Ditrysia</taxon>
        <taxon>Geometroidea</taxon>
        <taxon>Geometridae</taxon>
        <taxon>Larentiinae</taxon>
        <taxon>Operophtera</taxon>
    </lineage>
</organism>